<dbReference type="InterPro" id="IPR001356">
    <property type="entry name" value="HD"/>
</dbReference>
<keyword evidence="4 5" id="KW-0539">Nucleus</keyword>
<comment type="caution">
    <text evidence="8">The sequence shown here is derived from an EMBL/GenBank/DDBJ whole genome shotgun (WGS) entry which is preliminary data.</text>
</comment>
<feature type="region of interest" description="Disordered" evidence="6">
    <location>
        <begin position="67"/>
        <end position="168"/>
    </location>
</feature>
<evidence type="ECO:0000256" key="5">
    <source>
        <dbReference type="RuleBase" id="RU000682"/>
    </source>
</evidence>
<keyword evidence="9" id="KW-1185">Reference proteome</keyword>
<evidence type="ECO:0000256" key="6">
    <source>
        <dbReference type="SAM" id="MobiDB-lite"/>
    </source>
</evidence>
<dbReference type="CDD" id="cd00086">
    <property type="entry name" value="homeodomain"/>
    <property type="match status" value="1"/>
</dbReference>
<reference evidence="8" key="1">
    <citation type="journal article" date="2020" name="G3 (Bethesda)">
        <title>High-Quality Assemblies for Three Invasive Social Wasps from the &lt;i&gt;Vespula&lt;/i&gt; Genus.</title>
        <authorList>
            <person name="Harrop T.W.R."/>
            <person name="Guhlin J."/>
            <person name="McLaughlin G.M."/>
            <person name="Permina E."/>
            <person name="Stockwell P."/>
            <person name="Gilligan J."/>
            <person name="Le Lec M.F."/>
            <person name="Gruber M.A.M."/>
            <person name="Quinn O."/>
            <person name="Lovegrove M."/>
            <person name="Duncan E.J."/>
            <person name="Remnant E.J."/>
            <person name="Van Eeckhoven J."/>
            <person name="Graham B."/>
            <person name="Knapp R.A."/>
            <person name="Langford K.W."/>
            <person name="Kronenberg Z."/>
            <person name="Press M.O."/>
            <person name="Eacker S.M."/>
            <person name="Wilson-Rankin E.E."/>
            <person name="Purcell J."/>
            <person name="Lester P.J."/>
            <person name="Dearden P.K."/>
        </authorList>
    </citation>
    <scope>NUCLEOTIDE SEQUENCE</scope>
    <source>
        <strain evidence="8">Volc-1</strain>
    </source>
</reference>
<dbReference type="InterPro" id="IPR009057">
    <property type="entry name" value="Homeodomain-like_sf"/>
</dbReference>
<sequence>MAIVKMERPLMIEIKIRLADRTLGPKSVSEIRSVNTTGNILSTGMAYGLLGSSIIWAQSDFRDETNGGLARLDSTGGHGGHTPGGSNPGTPGVTSTMTPSGGFSTAQPRSRTNTTHRPNIQKGIGTAEVKHELGAGGGVVSPDGVVGVNDTDDKDGKKNKRQRRQRTHFTSQQLQDLEATFMRNRYPDMSMREEIALWTHLTEARVRTRWLRYIPNREWYTMGAFRREVGVAVSITTTQHECFPEFLRTTTTTDLAPHTSTSSSGAVEAVCSFHRLDQQPSAYAHTDCVYTFAYTQHKAPGTCTCRLCMYLQAI</sequence>
<feature type="domain" description="Homeobox" evidence="7">
    <location>
        <begin position="160"/>
        <end position="207"/>
    </location>
</feature>
<dbReference type="AlphaFoldDB" id="A0A834U823"/>
<evidence type="ECO:0000313" key="9">
    <source>
        <dbReference type="Proteomes" id="UP000600918"/>
    </source>
</evidence>
<dbReference type="PANTHER" id="PTHR45882">
    <property type="entry name" value="PITUITARY HOMEOBOX HOMOLOG PTX1"/>
    <property type="match status" value="1"/>
</dbReference>
<dbReference type="GO" id="GO:0000978">
    <property type="term" value="F:RNA polymerase II cis-regulatory region sequence-specific DNA binding"/>
    <property type="evidence" value="ECO:0007669"/>
    <property type="project" value="TreeGrafter"/>
</dbReference>
<dbReference type="EMBL" id="JACSDY010000009">
    <property type="protein sequence ID" value="KAF7420515.1"/>
    <property type="molecule type" value="Genomic_DNA"/>
</dbReference>
<evidence type="ECO:0000256" key="3">
    <source>
        <dbReference type="ARBA" id="ARBA00022473"/>
    </source>
</evidence>
<protein>
    <recommendedName>
        <fullName evidence="7">Homeobox domain-containing protein</fullName>
    </recommendedName>
</protein>
<comment type="subcellular location">
    <subcellularLocation>
        <location evidence="1 4 5">Nucleus</location>
    </subcellularLocation>
</comment>
<dbReference type="SUPFAM" id="SSF46689">
    <property type="entry name" value="Homeodomain-like"/>
    <property type="match status" value="1"/>
</dbReference>
<dbReference type="GO" id="GO:0000981">
    <property type="term" value="F:DNA-binding transcription factor activity, RNA polymerase II-specific"/>
    <property type="evidence" value="ECO:0007669"/>
    <property type="project" value="TreeGrafter"/>
</dbReference>
<keyword evidence="3" id="KW-0217">Developmental protein</keyword>
<dbReference type="GO" id="GO:0009653">
    <property type="term" value="P:anatomical structure morphogenesis"/>
    <property type="evidence" value="ECO:0007669"/>
    <property type="project" value="TreeGrafter"/>
</dbReference>
<dbReference type="Pfam" id="PF00046">
    <property type="entry name" value="Homeodomain"/>
    <property type="match status" value="1"/>
</dbReference>
<evidence type="ECO:0000256" key="4">
    <source>
        <dbReference type="PROSITE-ProRule" id="PRU00108"/>
    </source>
</evidence>
<keyword evidence="4 5" id="KW-0371">Homeobox</keyword>
<dbReference type="PANTHER" id="PTHR45882:SF3">
    <property type="entry name" value="PITUITARY HOMEOBOX HOMOLOG PTX1"/>
    <property type="match status" value="1"/>
</dbReference>
<organism evidence="8 9">
    <name type="scientific">Vespula pensylvanica</name>
    <name type="common">Western yellow jacket</name>
    <name type="synonym">Wasp</name>
    <dbReference type="NCBI Taxonomy" id="30213"/>
    <lineage>
        <taxon>Eukaryota</taxon>
        <taxon>Metazoa</taxon>
        <taxon>Ecdysozoa</taxon>
        <taxon>Arthropoda</taxon>
        <taxon>Hexapoda</taxon>
        <taxon>Insecta</taxon>
        <taxon>Pterygota</taxon>
        <taxon>Neoptera</taxon>
        <taxon>Endopterygota</taxon>
        <taxon>Hymenoptera</taxon>
        <taxon>Apocrita</taxon>
        <taxon>Aculeata</taxon>
        <taxon>Vespoidea</taxon>
        <taxon>Vespidae</taxon>
        <taxon>Vespinae</taxon>
        <taxon>Vespula</taxon>
    </lineage>
</organism>
<feature type="compositionally biased region" description="Gly residues" evidence="6">
    <location>
        <begin position="76"/>
        <end position="87"/>
    </location>
</feature>
<evidence type="ECO:0000256" key="2">
    <source>
        <dbReference type="ARBA" id="ARBA00006503"/>
    </source>
</evidence>
<feature type="compositionally biased region" description="Basic residues" evidence="6">
    <location>
        <begin position="157"/>
        <end position="167"/>
    </location>
</feature>
<dbReference type="Proteomes" id="UP000600918">
    <property type="component" value="Unassembled WGS sequence"/>
</dbReference>
<evidence type="ECO:0000259" key="7">
    <source>
        <dbReference type="PROSITE" id="PS50071"/>
    </source>
</evidence>
<name>A0A834U823_VESPE</name>
<dbReference type="SMART" id="SM00389">
    <property type="entry name" value="HOX"/>
    <property type="match status" value="1"/>
</dbReference>
<dbReference type="GO" id="GO:0005634">
    <property type="term" value="C:nucleus"/>
    <property type="evidence" value="ECO:0007669"/>
    <property type="project" value="UniProtKB-SubCell"/>
</dbReference>
<comment type="similarity">
    <text evidence="2">Belongs to the paired homeobox family. Bicoid subfamily.</text>
</comment>
<keyword evidence="4 5" id="KW-0238">DNA-binding</keyword>
<dbReference type="PROSITE" id="PS50071">
    <property type="entry name" value="HOMEOBOX_2"/>
    <property type="match status" value="1"/>
</dbReference>
<feature type="DNA-binding region" description="Homeobox" evidence="4">
    <location>
        <begin position="162"/>
        <end position="208"/>
    </location>
</feature>
<proteinExistence type="inferred from homology"/>
<evidence type="ECO:0000256" key="1">
    <source>
        <dbReference type="ARBA" id="ARBA00004123"/>
    </source>
</evidence>
<evidence type="ECO:0000313" key="8">
    <source>
        <dbReference type="EMBL" id="KAF7420515.1"/>
    </source>
</evidence>
<accession>A0A834U823</accession>
<feature type="compositionally biased region" description="Low complexity" evidence="6">
    <location>
        <begin position="140"/>
        <end position="149"/>
    </location>
</feature>
<dbReference type="Gene3D" id="1.10.10.60">
    <property type="entry name" value="Homeodomain-like"/>
    <property type="match status" value="1"/>
</dbReference>
<gene>
    <name evidence="8" type="ORF">H0235_010812</name>
</gene>
<feature type="compositionally biased region" description="Polar residues" evidence="6">
    <location>
        <begin position="97"/>
        <end position="118"/>
    </location>
</feature>